<dbReference type="SUPFAM" id="SSF88659">
    <property type="entry name" value="Sigma3 and sigma4 domains of RNA polymerase sigma factors"/>
    <property type="match status" value="1"/>
</dbReference>
<dbReference type="Gene3D" id="1.10.10.10">
    <property type="entry name" value="Winged helix-like DNA-binding domain superfamily/Winged helix DNA-binding domain"/>
    <property type="match status" value="1"/>
</dbReference>
<evidence type="ECO:0000313" key="8">
    <source>
        <dbReference type="EMBL" id="AKV03749.1"/>
    </source>
</evidence>
<dbReference type="InterPro" id="IPR013249">
    <property type="entry name" value="RNA_pol_sigma70_r4_t2"/>
</dbReference>
<evidence type="ECO:0000256" key="3">
    <source>
        <dbReference type="ARBA" id="ARBA00023082"/>
    </source>
</evidence>
<gene>
    <name evidence="8" type="ORF">AKJ09_10412</name>
</gene>
<evidence type="ECO:0000256" key="4">
    <source>
        <dbReference type="ARBA" id="ARBA00023163"/>
    </source>
</evidence>
<dbReference type="CDD" id="cd06171">
    <property type="entry name" value="Sigma70_r4"/>
    <property type="match status" value="1"/>
</dbReference>
<feature type="region of interest" description="Disordered" evidence="5">
    <location>
        <begin position="97"/>
        <end position="120"/>
    </location>
</feature>
<evidence type="ECO:0000259" key="6">
    <source>
        <dbReference type="Pfam" id="PF04542"/>
    </source>
</evidence>
<dbReference type="STRING" id="1391654.AKJ09_10412"/>
<dbReference type="InterPro" id="IPR014284">
    <property type="entry name" value="RNA_pol_sigma-70_dom"/>
</dbReference>
<dbReference type="SUPFAM" id="SSF88946">
    <property type="entry name" value="Sigma2 domain of RNA polymerase sigma factors"/>
    <property type="match status" value="1"/>
</dbReference>
<keyword evidence="4" id="KW-0804">Transcription</keyword>
<dbReference type="InterPro" id="IPR007627">
    <property type="entry name" value="RNA_pol_sigma70_r2"/>
</dbReference>
<dbReference type="GO" id="GO:0006352">
    <property type="term" value="P:DNA-templated transcription initiation"/>
    <property type="evidence" value="ECO:0007669"/>
    <property type="project" value="InterPro"/>
</dbReference>
<dbReference type="InterPro" id="IPR036388">
    <property type="entry name" value="WH-like_DNA-bd_sf"/>
</dbReference>
<dbReference type="PANTHER" id="PTHR43133">
    <property type="entry name" value="RNA POLYMERASE ECF-TYPE SIGMA FACTO"/>
    <property type="match status" value="1"/>
</dbReference>
<dbReference type="NCBIfam" id="TIGR02937">
    <property type="entry name" value="sigma70-ECF"/>
    <property type="match status" value="1"/>
</dbReference>
<dbReference type="KEGG" id="llu:AKJ09_10412"/>
<feature type="domain" description="RNA polymerase sigma-70 region 2" evidence="6">
    <location>
        <begin position="25"/>
        <end position="94"/>
    </location>
</feature>
<dbReference type="Gene3D" id="1.10.1740.10">
    <property type="match status" value="1"/>
</dbReference>
<sequence>MAEVRSDAELLRAMAGGDAGAVGELYDRHAATLFPIALRVLRDRSAAEDVLHDAFVAVHERAAQYVPERGAVIAWLVTLVRNLSIDRTRRRERRGELARDVLANEPPPSARDPERETVEAEGRAKIRRALATLPEAQRHTLEVAFFEGLSYPEIAERENVPVGTVKSRAARALSALRDALTREGIVIDAFSNGKIGVRSS</sequence>
<evidence type="ECO:0000259" key="7">
    <source>
        <dbReference type="Pfam" id="PF08281"/>
    </source>
</evidence>
<evidence type="ECO:0000313" key="9">
    <source>
        <dbReference type="Proteomes" id="UP000064967"/>
    </source>
</evidence>
<dbReference type="GO" id="GO:0003677">
    <property type="term" value="F:DNA binding"/>
    <property type="evidence" value="ECO:0007669"/>
    <property type="project" value="InterPro"/>
</dbReference>
<dbReference type="InterPro" id="IPR013324">
    <property type="entry name" value="RNA_pol_sigma_r3/r4-like"/>
</dbReference>
<keyword evidence="2" id="KW-0805">Transcription regulation</keyword>
<evidence type="ECO:0000256" key="1">
    <source>
        <dbReference type="ARBA" id="ARBA00010641"/>
    </source>
</evidence>
<dbReference type="GO" id="GO:0016987">
    <property type="term" value="F:sigma factor activity"/>
    <property type="evidence" value="ECO:0007669"/>
    <property type="project" value="UniProtKB-KW"/>
</dbReference>
<organism evidence="8 9">
    <name type="scientific">Labilithrix luteola</name>
    <dbReference type="NCBI Taxonomy" id="1391654"/>
    <lineage>
        <taxon>Bacteria</taxon>
        <taxon>Pseudomonadati</taxon>
        <taxon>Myxococcota</taxon>
        <taxon>Polyangia</taxon>
        <taxon>Polyangiales</taxon>
        <taxon>Labilitrichaceae</taxon>
        <taxon>Labilithrix</taxon>
    </lineage>
</organism>
<dbReference type="PANTHER" id="PTHR43133:SF62">
    <property type="entry name" value="RNA POLYMERASE SIGMA FACTOR SIGZ"/>
    <property type="match status" value="1"/>
</dbReference>
<proteinExistence type="inferred from homology"/>
<accession>A0A0K1QDB7</accession>
<dbReference type="InterPro" id="IPR039425">
    <property type="entry name" value="RNA_pol_sigma-70-like"/>
</dbReference>
<dbReference type="Pfam" id="PF08281">
    <property type="entry name" value="Sigma70_r4_2"/>
    <property type="match status" value="1"/>
</dbReference>
<comment type="similarity">
    <text evidence="1">Belongs to the sigma-70 factor family. ECF subfamily.</text>
</comment>
<keyword evidence="9" id="KW-1185">Reference proteome</keyword>
<feature type="compositionally biased region" description="Basic and acidic residues" evidence="5">
    <location>
        <begin position="111"/>
        <end position="120"/>
    </location>
</feature>
<dbReference type="EMBL" id="CP012333">
    <property type="protein sequence ID" value="AKV03749.1"/>
    <property type="molecule type" value="Genomic_DNA"/>
</dbReference>
<evidence type="ECO:0000256" key="5">
    <source>
        <dbReference type="SAM" id="MobiDB-lite"/>
    </source>
</evidence>
<name>A0A0K1QDB7_9BACT</name>
<keyword evidence="3" id="KW-0731">Sigma factor</keyword>
<dbReference type="AlphaFoldDB" id="A0A0K1QDB7"/>
<dbReference type="Proteomes" id="UP000064967">
    <property type="component" value="Chromosome"/>
</dbReference>
<dbReference type="RefSeq" id="WP_169928521.1">
    <property type="nucleotide sequence ID" value="NZ_CP012333.1"/>
</dbReference>
<feature type="domain" description="RNA polymerase sigma factor 70 region 4 type 2" evidence="7">
    <location>
        <begin position="124"/>
        <end position="176"/>
    </location>
</feature>
<dbReference type="Pfam" id="PF04542">
    <property type="entry name" value="Sigma70_r2"/>
    <property type="match status" value="1"/>
</dbReference>
<protein>
    <submittedName>
        <fullName evidence="8">RNA polymerase sigma-70 factor</fullName>
    </submittedName>
</protein>
<reference evidence="8 9" key="1">
    <citation type="submission" date="2015-08" db="EMBL/GenBank/DDBJ databases">
        <authorList>
            <person name="Babu N.S."/>
            <person name="Beckwith C.J."/>
            <person name="Beseler K.G."/>
            <person name="Brison A."/>
            <person name="Carone J.V."/>
            <person name="Caskin T.P."/>
            <person name="Diamond M."/>
            <person name="Durham M.E."/>
            <person name="Foxe J.M."/>
            <person name="Go M."/>
            <person name="Henderson B.A."/>
            <person name="Jones I.B."/>
            <person name="McGettigan J.A."/>
            <person name="Micheletti S.J."/>
            <person name="Nasrallah M.E."/>
            <person name="Ortiz D."/>
            <person name="Piller C.R."/>
            <person name="Privatt S.R."/>
            <person name="Schneider S.L."/>
            <person name="Sharp S."/>
            <person name="Smith T.C."/>
            <person name="Stanton J.D."/>
            <person name="Ullery H.E."/>
            <person name="Wilson R.J."/>
            <person name="Serrano M.G."/>
            <person name="Buck G."/>
            <person name="Lee V."/>
            <person name="Wang Y."/>
            <person name="Carvalho R."/>
            <person name="Voegtly L."/>
            <person name="Shi R."/>
            <person name="Duckworth R."/>
            <person name="Johnson A."/>
            <person name="Loviza R."/>
            <person name="Walstead R."/>
            <person name="Shah Z."/>
            <person name="Kiflezghi M."/>
            <person name="Wade K."/>
            <person name="Ball S.L."/>
            <person name="Bradley K.W."/>
            <person name="Asai D.J."/>
            <person name="Bowman C.A."/>
            <person name="Russell D.A."/>
            <person name="Pope W.H."/>
            <person name="Jacobs-Sera D."/>
            <person name="Hendrix R.W."/>
            <person name="Hatfull G.F."/>
        </authorList>
    </citation>
    <scope>NUCLEOTIDE SEQUENCE [LARGE SCALE GENOMIC DNA]</scope>
    <source>
        <strain evidence="8 9">DSM 27648</strain>
    </source>
</reference>
<dbReference type="InterPro" id="IPR013325">
    <property type="entry name" value="RNA_pol_sigma_r2"/>
</dbReference>
<evidence type="ECO:0000256" key="2">
    <source>
        <dbReference type="ARBA" id="ARBA00023015"/>
    </source>
</evidence>